<gene>
    <name evidence="2" type="ORF">QVD17_09247</name>
</gene>
<keyword evidence="1" id="KW-0472">Membrane</keyword>
<evidence type="ECO:0000313" key="3">
    <source>
        <dbReference type="Proteomes" id="UP001229421"/>
    </source>
</evidence>
<dbReference type="GO" id="GO:0048367">
    <property type="term" value="P:shoot system development"/>
    <property type="evidence" value="ECO:0007669"/>
    <property type="project" value="InterPro"/>
</dbReference>
<keyword evidence="1" id="KW-1133">Transmembrane helix</keyword>
<dbReference type="Proteomes" id="UP001229421">
    <property type="component" value="Unassembled WGS sequence"/>
</dbReference>
<feature type="transmembrane region" description="Helical" evidence="1">
    <location>
        <begin position="20"/>
        <end position="40"/>
    </location>
</feature>
<dbReference type="EMBL" id="JAUHHV010000002">
    <property type="protein sequence ID" value="KAK1432351.1"/>
    <property type="molecule type" value="Genomic_DNA"/>
</dbReference>
<accession>A0AAD8L4A2</accession>
<keyword evidence="3" id="KW-1185">Reference proteome</keyword>
<proteinExistence type="predicted"/>
<reference evidence="2" key="1">
    <citation type="journal article" date="2023" name="bioRxiv">
        <title>Improved chromosome-level genome assembly for marigold (Tagetes erecta).</title>
        <authorList>
            <person name="Jiang F."/>
            <person name="Yuan L."/>
            <person name="Wang S."/>
            <person name="Wang H."/>
            <person name="Xu D."/>
            <person name="Wang A."/>
            <person name="Fan W."/>
        </authorList>
    </citation>
    <scope>NUCLEOTIDE SEQUENCE</scope>
    <source>
        <strain evidence="2">WSJ</strain>
        <tissue evidence="2">Leaf</tissue>
    </source>
</reference>
<dbReference type="GO" id="GO:0048364">
    <property type="term" value="P:root development"/>
    <property type="evidence" value="ECO:0007669"/>
    <property type="project" value="InterPro"/>
</dbReference>
<name>A0AAD8L4A2_TARER</name>
<organism evidence="2 3">
    <name type="scientific">Tagetes erecta</name>
    <name type="common">African marigold</name>
    <dbReference type="NCBI Taxonomy" id="13708"/>
    <lineage>
        <taxon>Eukaryota</taxon>
        <taxon>Viridiplantae</taxon>
        <taxon>Streptophyta</taxon>
        <taxon>Embryophyta</taxon>
        <taxon>Tracheophyta</taxon>
        <taxon>Spermatophyta</taxon>
        <taxon>Magnoliopsida</taxon>
        <taxon>eudicotyledons</taxon>
        <taxon>Gunneridae</taxon>
        <taxon>Pentapetalae</taxon>
        <taxon>asterids</taxon>
        <taxon>campanulids</taxon>
        <taxon>Asterales</taxon>
        <taxon>Asteraceae</taxon>
        <taxon>Asteroideae</taxon>
        <taxon>Heliantheae alliance</taxon>
        <taxon>Tageteae</taxon>
        <taxon>Tagetes</taxon>
    </lineage>
</organism>
<comment type="caution">
    <text evidence="2">The sequence shown here is derived from an EMBL/GenBank/DDBJ whole genome shotgun (WGS) entry which is preliminary data.</text>
</comment>
<protein>
    <submittedName>
        <fullName evidence="2">Uncharacterized protein</fullName>
    </submittedName>
</protein>
<dbReference type="AlphaFoldDB" id="A0AAD8L4A2"/>
<dbReference type="Pfam" id="PF03087">
    <property type="entry name" value="BPS1"/>
    <property type="match status" value="1"/>
</dbReference>
<evidence type="ECO:0000313" key="2">
    <source>
        <dbReference type="EMBL" id="KAK1432351.1"/>
    </source>
</evidence>
<sequence>MICNCSFTENYHLIGVFREITSFTILIFRFLLQFLAIPSLRRRRTGRWAKMSKFLSNGKVVPEGNLADDSVNELQRLDAALLRCCSSEKKKFIQVVPKELEALEASLEGINSHLHILSRDQLLEAACCLMLLGNASTYNIIIQRTLKD</sequence>
<keyword evidence="1" id="KW-0812">Transmembrane</keyword>
<evidence type="ECO:0000256" key="1">
    <source>
        <dbReference type="SAM" id="Phobius"/>
    </source>
</evidence>
<dbReference type="InterPro" id="IPR004320">
    <property type="entry name" value="BPS1_pln"/>
</dbReference>